<dbReference type="EMBL" id="AP022853">
    <property type="protein sequence ID" value="BCB28385.1"/>
    <property type="molecule type" value="Genomic_DNA"/>
</dbReference>
<evidence type="ECO:0000313" key="2">
    <source>
        <dbReference type="Proteomes" id="UP000502260"/>
    </source>
</evidence>
<dbReference type="AlphaFoldDB" id="A0A6F8VHZ2"/>
<gene>
    <name evidence="1" type="ORF">SKTS_32710</name>
</gene>
<dbReference type="Proteomes" id="UP000502260">
    <property type="component" value="Chromosome"/>
</dbReference>
<sequence length="129" mass="14382">MFFDNELRQQFIDFAHERGVACEVVEDNMGLIAAVPEDIPDTVSDALDSYYDELMDQQAERVDQADGTSTHQVAGIRVTLQNGQPCMIRLEPALANRLLSAFALEEMQTLVQAIARNLENPDDGPVCKR</sequence>
<evidence type="ECO:0000313" key="1">
    <source>
        <dbReference type="EMBL" id="BCB28385.1"/>
    </source>
</evidence>
<name>A0A6F8VHZ2_9PROT</name>
<accession>A0A6F8VHZ2</accession>
<dbReference type="KEGG" id="slac:SKTS_32710"/>
<proteinExistence type="predicted"/>
<keyword evidence="2" id="KW-1185">Reference proteome</keyword>
<organism evidence="1 2">
    <name type="scientific">Sulfurimicrobium lacus</name>
    <dbReference type="NCBI Taxonomy" id="2715678"/>
    <lineage>
        <taxon>Bacteria</taxon>
        <taxon>Pseudomonadati</taxon>
        <taxon>Pseudomonadota</taxon>
        <taxon>Betaproteobacteria</taxon>
        <taxon>Nitrosomonadales</taxon>
        <taxon>Sulfuricellaceae</taxon>
        <taxon>Sulfurimicrobium</taxon>
    </lineage>
</organism>
<protein>
    <submittedName>
        <fullName evidence="1">Uncharacterized protein</fullName>
    </submittedName>
</protein>
<reference evidence="2" key="1">
    <citation type="submission" date="2020-03" db="EMBL/GenBank/DDBJ databases">
        <title>Complete genome sequence of sulfur-oxidizing bacterium skT11.</title>
        <authorList>
            <person name="Kanda M."/>
            <person name="Kojima H."/>
            <person name="Fukui M."/>
        </authorList>
    </citation>
    <scope>NUCLEOTIDE SEQUENCE [LARGE SCALE GENOMIC DNA]</scope>
    <source>
        <strain evidence="2">skT11</strain>
    </source>
</reference>